<evidence type="ECO:0000256" key="2">
    <source>
        <dbReference type="SAM" id="MobiDB-lite"/>
    </source>
</evidence>
<feature type="coiled-coil region" evidence="1">
    <location>
        <begin position="123"/>
        <end position="161"/>
    </location>
</feature>
<evidence type="ECO:0000313" key="6">
    <source>
        <dbReference type="Proteomes" id="UP001151760"/>
    </source>
</evidence>
<feature type="region of interest" description="Disordered" evidence="2">
    <location>
        <begin position="1"/>
        <end position="20"/>
    </location>
</feature>
<feature type="region of interest" description="Disordered" evidence="2">
    <location>
        <begin position="500"/>
        <end position="535"/>
    </location>
</feature>
<keyword evidence="6" id="KW-1185">Reference proteome</keyword>
<feature type="compositionally biased region" description="Polar residues" evidence="2">
    <location>
        <begin position="517"/>
        <end position="533"/>
    </location>
</feature>
<evidence type="ECO:0000259" key="3">
    <source>
        <dbReference type="Pfam" id="PF07727"/>
    </source>
</evidence>
<feature type="compositionally biased region" description="Basic residues" evidence="2">
    <location>
        <begin position="573"/>
        <end position="588"/>
    </location>
</feature>
<gene>
    <name evidence="5" type="ORF">Tco_0707388</name>
</gene>
<dbReference type="Pfam" id="PF07727">
    <property type="entry name" value="RVT_2"/>
    <property type="match status" value="1"/>
</dbReference>
<protein>
    <submittedName>
        <fullName evidence="5">Retrovirus-related pol polyprotein from transposon TNT 1-94</fullName>
    </submittedName>
</protein>
<evidence type="ECO:0000256" key="1">
    <source>
        <dbReference type="SAM" id="Coils"/>
    </source>
</evidence>
<reference evidence="5" key="2">
    <citation type="submission" date="2022-01" db="EMBL/GenBank/DDBJ databases">
        <authorList>
            <person name="Yamashiro T."/>
            <person name="Shiraishi A."/>
            <person name="Satake H."/>
            <person name="Nakayama K."/>
        </authorList>
    </citation>
    <scope>NUCLEOTIDE SEQUENCE</scope>
</reference>
<proteinExistence type="predicted"/>
<dbReference type="Proteomes" id="UP001151760">
    <property type="component" value="Unassembled WGS sequence"/>
</dbReference>
<dbReference type="Pfam" id="PF25597">
    <property type="entry name" value="SH3_retrovirus"/>
    <property type="match status" value="1"/>
</dbReference>
<feature type="region of interest" description="Disordered" evidence="2">
    <location>
        <begin position="548"/>
        <end position="593"/>
    </location>
</feature>
<evidence type="ECO:0000313" key="5">
    <source>
        <dbReference type="EMBL" id="GJS74547.1"/>
    </source>
</evidence>
<dbReference type="InterPro" id="IPR013103">
    <property type="entry name" value="RVT_2"/>
</dbReference>
<feature type="domain" description="Retroviral polymerase SH3-like" evidence="4">
    <location>
        <begin position="777"/>
        <end position="824"/>
    </location>
</feature>
<feature type="domain" description="Reverse transcriptase Ty1/copia-type" evidence="3">
    <location>
        <begin position="936"/>
        <end position="1170"/>
    </location>
</feature>
<reference evidence="5" key="1">
    <citation type="journal article" date="2022" name="Int. J. Mol. Sci.">
        <title>Draft Genome of Tanacetum Coccineum: Genomic Comparison of Closely Related Tanacetum-Family Plants.</title>
        <authorList>
            <person name="Yamashiro T."/>
            <person name="Shiraishi A."/>
            <person name="Nakayama K."/>
            <person name="Satake H."/>
        </authorList>
    </citation>
    <scope>NUCLEOTIDE SEQUENCE</scope>
</reference>
<dbReference type="EMBL" id="BQNB010010239">
    <property type="protein sequence ID" value="GJS74547.1"/>
    <property type="molecule type" value="Genomic_DNA"/>
</dbReference>
<keyword evidence="1" id="KW-0175">Coiled coil</keyword>
<dbReference type="SUPFAM" id="SSF56672">
    <property type="entry name" value="DNA/RNA polymerases"/>
    <property type="match status" value="1"/>
</dbReference>
<comment type="caution">
    <text evidence="5">The sequence shown here is derived from an EMBL/GenBank/DDBJ whole genome shotgun (WGS) entry which is preliminary data.</text>
</comment>
<feature type="compositionally biased region" description="Polar residues" evidence="2">
    <location>
        <begin position="500"/>
        <end position="509"/>
    </location>
</feature>
<evidence type="ECO:0000259" key="4">
    <source>
        <dbReference type="Pfam" id="PF25597"/>
    </source>
</evidence>
<organism evidence="5 6">
    <name type="scientific">Tanacetum coccineum</name>
    <dbReference type="NCBI Taxonomy" id="301880"/>
    <lineage>
        <taxon>Eukaryota</taxon>
        <taxon>Viridiplantae</taxon>
        <taxon>Streptophyta</taxon>
        <taxon>Embryophyta</taxon>
        <taxon>Tracheophyta</taxon>
        <taxon>Spermatophyta</taxon>
        <taxon>Magnoliopsida</taxon>
        <taxon>eudicotyledons</taxon>
        <taxon>Gunneridae</taxon>
        <taxon>Pentapetalae</taxon>
        <taxon>asterids</taxon>
        <taxon>campanulids</taxon>
        <taxon>Asterales</taxon>
        <taxon>Asteraceae</taxon>
        <taxon>Asteroideae</taxon>
        <taxon>Anthemideae</taxon>
        <taxon>Anthemidinae</taxon>
        <taxon>Tanacetum</taxon>
    </lineage>
</organism>
<sequence>MLLAMKEEAESNLNSEDNDFMLDTSYGEETMEELTAAVMLMARIQPAIGNAETVPSYDAKAISEVNASSKVHEQMSHEKCKTIIQTSDDDQIDSNIIFDYPYVENNGGTSDHDSNDHDDYHKLQMLAFDVQREAENKKQLNNELKKQKMLLQKELEMCKDQLANKAFKERENRYLEDICDLEEKLSSHDRIVYKIAGLGYKNPKRLKKAIAAQPKMSDGKKLHSTKLVIDSPDSDETLEDAKESLLKMRNKMVQINYAKLNAFYEIFVPQQDFSMEQTYFSIPSTSTNGSESKAVTSDLPILKMPKDKIQNCVLISVEKHNNEMLIAELVKSSRDSKDIQVNLLKRIKILGNDFKRSQAQSIDFELKSQHQKVKMACDVSWKSKFSTLNDENVLLKTQVEYIVQERENIKIEFQKLFNSIKATRTQYQKEVDELIEHFNQNTYAYANVRAQNQYLLMKIFELKDKLRTVEKGKHVNTKFDKSETLGKLVCVTPFNKNLGNKAKNVSNTKVKADRSKPVNSHPTTKNEQSQKPNANVIARGMYQIIKSETQTPDSKTNIHVPNSTGVESSNSVRRPKSKGTKSKNRVLKNTKSSSAYVRKISRSVSIYSNKCETKDSNCVARYVLSRNSNVKRALFTNPVTVKLKNLGATSVVAKSRLSVVTTPKATTKVYFIRTKDAAPDMIIDFVNQVQRNLKAQILTTNNGTKFKNKKLQAFYAKLALFIKLQFLERLNKMVLLNVEIVHSSRMPGQFLSFLKLQNFYGLKLFLLHVLLKIALLKMKLKADIGIFIGYSESSRGFRIYNRQTKKIMEMIHVNFDELTDISQEVSDNSVANTLDNEHTSSSSSIVVKEDEAPQIVSSSAKQVTTEPNSPVLNANADEFVQKDIADFDGNAFYNAPPTPMFEEAESSSTDQDPSYMHEFYQKHHSSDRSLYFKRLDVWELVECPISINIIAVKWIWKNKTDAENTIIRNKSRLVAKGYRQEEGINFEVTFAPVARLEGVRIFMAYVSHNNFPIYQMDVKTAFLNGPLKEEVFVRQPAGFVDLDFLNHVYCLKKAMYGLKQAPRAWYDKLSIFLIEHHFIKGIVDPTLFTRRHRDDILLVQIYVDDIIFGSTKLVYAKRFEKLMKDNFEMSMIGEMKFFLGLQVHQSPRGIFICQSQYTMDLLTKHRMENVIPFVHQWLQPN</sequence>
<dbReference type="InterPro" id="IPR043502">
    <property type="entry name" value="DNA/RNA_pol_sf"/>
</dbReference>
<name>A0ABQ4YC98_9ASTR</name>
<feature type="compositionally biased region" description="Polar residues" evidence="2">
    <location>
        <begin position="548"/>
        <end position="572"/>
    </location>
</feature>
<accession>A0ABQ4YC98</accession>
<dbReference type="InterPro" id="IPR057670">
    <property type="entry name" value="SH3_retrovirus"/>
</dbReference>